<dbReference type="EMBL" id="RQYC01000024">
    <property type="protein sequence ID" value="RRD89045.1"/>
    <property type="molecule type" value="Genomic_DNA"/>
</dbReference>
<keyword evidence="5" id="KW-0949">S-adenosyl-L-methionine</keyword>
<comment type="similarity">
    <text evidence="1">Belongs to the N(4)/N(6)-methyltransferase family.</text>
</comment>
<evidence type="ECO:0000313" key="8">
    <source>
        <dbReference type="EMBL" id="RRD89045.1"/>
    </source>
</evidence>
<dbReference type="PANTHER" id="PTHR30481">
    <property type="entry name" value="DNA ADENINE METHYLASE"/>
    <property type="match status" value="1"/>
</dbReference>
<dbReference type="Gene3D" id="3.40.50.150">
    <property type="entry name" value="Vaccinia Virus protein VP39"/>
    <property type="match status" value="1"/>
</dbReference>
<proteinExistence type="inferred from homology"/>
<keyword evidence="9" id="KW-1185">Reference proteome</keyword>
<dbReference type="Proteomes" id="UP000269923">
    <property type="component" value="Unassembled WGS sequence"/>
</dbReference>
<dbReference type="GO" id="GO:0009307">
    <property type="term" value="P:DNA restriction-modification system"/>
    <property type="evidence" value="ECO:0007669"/>
    <property type="project" value="InterPro"/>
</dbReference>
<evidence type="ECO:0000256" key="4">
    <source>
        <dbReference type="ARBA" id="ARBA00022679"/>
    </source>
</evidence>
<dbReference type="RefSeq" id="WP_124796136.1">
    <property type="nucleotide sequence ID" value="NZ_RQYC01000024.1"/>
</dbReference>
<evidence type="ECO:0000256" key="7">
    <source>
        <dbReference type="PIRSR" id="PIRSR000398-1"/>
    </source>
</evidence>
<dbReference type="OrthoDB" id="9805629at2"/>
<dbReference type="PIRSF" id="PIRSF000398">
    <property type="entry name" value="M_m6A_EcoRV"/>
    <property type="match status" value="1"/>
</dbReference>
<dbReference type="InterPro" id="IPR012263">
    <property type="entry name" value="M_m6A_EcoRV"/>
</dbReference>
<keyword evidence="4" id="KW-0808">Transferase</keyword>
<dbReference type="PANTHER" id="PTHR30481:SF4">
    <property type="entry name" value="SITE-SPECIFIC DNA-METHYLTRANSFERASE (ADENINE-SPECIFIC)"/>
    <property type="match status" value="1"/>
</dbReference>
<keyword evidence="3 8" id="KW-0489">Methyltransferase</keyword>
<feature type="binding site" evidence="7">
    <location>
        <position position="17"/>
    </location>
    <ligand>
        <name>S-adenosyl-L-methionine</name>
        <dbReference type="ChEBI" id="CHEBI:59789"/>
    </ligand>
</feature>
<dbReference type="InterPro" id="IPR012327">
    <property type="entry name" value="MeTrfase_D12"/>
</dbReference>
<dbReference type="GO" id="GO:1904047">
    <property type="term" value="F:S-adenosyl-L-methionine binding"/>
    <property type="evidence" value="ECO:0007669"/>
    <property type="project" value="TreeGrafter"/>
</dbReference>
<accession>A0A3P2A235</accession>
<dbReference type="STRING" id="1121352.GCA_000620925_01120"/>
<dbReference type="InterPro" id="IPR023095">
    <property type="entry name" value="Ade_MeTrfase_dom_2"/>
</dbReference>
<evidence type="ECO:0000256" key="5">
    <source>
        <dbReference type="ARBA" id="ARBA00022691"/>
    </source>
</evidence>
<dbReference type="EC" id="2.1.1.72" evidence="2"/>
<dbReference type="AlphaFoldDB" id="A0A3P2A235"/>
<comment type="catalytic activity">
    <reaction evidence="6">
        <text>a 2'-deoxyadenosine in DNA + S-adenosyl-L-methionine = an N(6)-methyl-2'-deoxyadenosine in DNA + S-adenosyl-L-homocysteine + H(+)</text>
        <dbReference type="Rhea" id="RHEA:15197"/>
        <dbReference type="Rhea" id="RHEA-COMP:12418"/>
        <dbReference type="Rhea" id="RHEA-COMP:12419"/>
        <dbReference type="ChEBI" id="CHEBI:15378"/>
        <dbReference type="ChEBI" id="CHEBI:57856"/>
        <dbReference type="ChEBI" id="CHEBI:59789"/>
        <dbReference type="ChEBI" id="CHEBI:90615"/>
        <dbReference type="ChEBI" id="CHEBI:90616"/>
        <dbReference type="EC" id="2.1.1.72"/>
    </reaction>
</comment>
<evidence type="ECO:0000256" key="1">
    <source>
        <dbReference type="ARBA" id="ARBA00006594"/>
    </source>
</evidence>
<evidence type="ECO:0000256" key="3">
    <source>
        <dbReference type="ARBA" id="ARBA00022603"/>
    </source>
</evidence>
<dbReference type="GO" id="GO:0032259">
    <property type="term" value="P:methylation"/>
    <property type="evidence" value="ECO:0007669"/>
    <property type="project" value="UniProtKB-KW"/>
</dbReference>
<dbReference type="GO" id="GO:0009007">
    <property type="term" value="F:site-specific DNA-methyltransferase (adenine-specific) activity"/>
    <property type="evidence" value="ECO:0007669"/>
    <property type="project" value="UniProtKB-EC"/>
</dbReference>
<feature type="binding site" evidence="7">
    <location>
        <position position="181"/>
    </location>
    <ligand>
        <name>S-adenosyl-L-methionine</name>
        <dbReference type="ChEBI" id="CHEBI:59789"/>
    </ligand>
</feature>
<protein>
    <recommendedName>
        <fullName evidence="2">site-specific DNA-methyltransferase (adenine-specific)</fullName>
        <ecNumber evidence="2">2.1.1.72</ecNumber>
    </recommendedName>
</protein>
<feature type="binding site" evidence="7">
    <location>
        <position position="13"/>
    </location>
    <ligand>
        <name>S-adenosyl-L-methionine</name>
        <dbReference type="ChEBI" id="CHEBI:59789"/>
    </ligand>
</feature>
<feature type="binding site" evidence="7">
    <location>
        <position position="58"/>
    </location>
    <ligand>
        <name>S-adenosyl-L-methionine</name>
        <dbReference type="ChEBI" id="CHEBI:59789"/>
    </ligand>
</feature>
<dbReference type="InterPro" id="IPR029063">
    <property type="entry name" value="SAM-dependent_MTases_sf"/>
</dbReference>
<evidence type="ECO:0000256" key="2">
    <source>
        <dbReference type="ARBA" id="ARBA00011900"/>
    </source>
</evidence>
<dbReference type="PRINTS" id="PR00505">
    <property type="entry name" value="D12N6MTFRASE"/>
</dbReference>
<sequence length="263" mass="30095">MANSPPASPLRGWFGGKSRLTSTLIPLIPAHHCYAEVFAGAAWLLFHKSPSRTEALNDINTDIINLYRVVQNHSPELLRLAEQMLPSRDEYQRLQATPPDSLTDIQRAVRFLYLHRLSFGGRVIEQSCASRRNRSPRFNPQKLMLELTDSRQRLQGVMLERLPYGDFIRRYDADDTFFYIDPPYWGCEGTYGKAIFSRDDFSALATQLRGIKGKFLLSINDVPQIREIFDGFHTLPVKLRYSVPSGGNQRANELLIANYPLYS</sequence>
<reference evidence="8 9" key="1">
    <citation type="submission" date="2018-11" db="EMBL/GenBank/DDBJ databases">
        <title>Genomes From Bacteria Associated with the Canine Oral Cavity: a Test Case for Automated Genome-Based Taxonomic Assignment.</title>
        <authorList>
            <person name="Coil D.A."/>
            <person name="Jospin G."/>
            <person name="Darling A.E."/>
            <person name="Wallis C."/>
            <person name="Davis I.J."/>
            <person name="Harris S."/>
            <person name="Eisen J.A."/>
            <person name="Holcombe L.J."/>
            <person name="O'Flynn C."/>
        </authorList>
    </citation>
    <scope>NUCLEOTIDE SEQUENCE [LARGE SCALE GENOMIC DNA]</scope>
    <source>
        <strain evidence="8 9">COT-280</strain>
    </source>
</reference>
<gene>
    <name evidence="8" type="ORF">EII21_10100</name>
</gene>
<organism evidence="8 9">
    <name type="scientific">Conchiformibius steedae</name>
    <dbReference type="NCBI Taxonomy" id="153493"/>
    <lineage>
        <taxon>Bacteria</taxon>
        <taxon>Pseudomonadati</taxon>
        <taxon>Pseudomonadota</taxon>
        <taxon>Betaproteobacteria</taxon>
        <taxon>Neisseriales</taxon>
        <taxon>Neisseriaceae</taxon>
        <taxon>Conchiformibius</taxon>
    </lineage>
</organism>
<comment type="caution">
    <text evidence="8">The sequence shown here is derived from an EMBL/GenBank/DDBJ whole genome shotgun (WGS) entry which is preliminary data.</text>
</comment>
<dbReference type="Gene3D" id="1.10.1020.10">
    <property type="entry name" value="Adenine-specific Methyltransferase, Domain 2"/>
    <property type="match status" value="1"/>
</dbReference>
<dbReference type="Pfam" id="PF02086">
    <property type="entry name" value="MethyltransfD12"/>
    <property type="match status" value="1"/>
</dbReference>
<name>A0A3P2A235_9NEIS</name>
<dbReference type="SUPFAM" id="SSF53335">
    <property type="entry name" value="S-adenosyl-L-methionine-dependent methyltransferases"/>
    <property type="match status" value="1"/>
</dbReference>
<evidence type="ECO:0000313" key="9">
    <source>
        <dbReference type="Proteomes" id="UP000269923"/>
    </source>
</evidence>
<dbReference type="GO" id="GO:0006298">
    <property type="term" value="P:mismatch repair"/>
    <property type="evidence" value="ECO:0007669"/>
    <property type="project" value="TreeGrafter"/>
</dbReference>
<dbReference type="GO" id="GO:0043565">
    <property type="term" value="F:sequence-specific DNA binding"/>
    <property type="evidence" value="ECO:0007669"/>
    <property type="project" value="TreeGrafter"/>
</dbReference>
<evidence type="ECO:0000256" key="6">
    <source>
        <dbReference type="ARBA" id="ARBA00047942"/>
    </source>
</evidence>